<dbReference type="SMART" id="SM00304">
    <property type="entry name" value="HAMP"/>
    <property type="match status" value="1"/>
</dbReference>
<dbReference type="KEGG" id="kfv:AS188_14325"/>
<feature type="transmembrane region" description="Helical" evidence="12">
    <location>
        <begin position="20"/>
        <end position="42"/>
    </location>
</feature>
<dbReference type="SMART" id="SM00388">
    <property type="entry name" value="HisKA"/>
    <property type="match status" value="1"/>
</dbReference>
<dbReference type="InterPro" id="IPR050428">
    <property type="entry name" value="TCS_sensor_his_kinase"/>
</dbReference>
<dbReference type="Pfam" id="PF00672">
    <property type="entry name" value="HAMP"/>
    <property type="match status" value="1"/>
</dbReference>
<sequence>MTGTRWERLRTELRSVRSRVLATVLAVLAAALLLVGGLTHYLRLVDVDESVRQDIVQEAGELQRLAQRGPLGPDASPTEDLDAAAEEPFADLDQLFYTFLTTTVPGEYEAILAVVDGEPAFEHADRSGFQLDDPATLAAVAERSRPGQTVVFDHRQGERQLRLGVIPVDLAADDRPAHLVVGFDMSAQRGLVLESLGRYLAIAGLTLVVAGAAAYVLVGRVTAPITRLRRATEQISPDDLGRRVPVTREDSDVGQLAVNFNGMLARIEAGFRQQRQFLDDAAHELRTPLTILHGNLELMDEHDPADVAETRAVLLDEIGRMNRLVEDLLLLAKAQRADFVRPGTVDLGPWLDTTLERARALGERDWRLDARAEGLVRADEQRLTQAVLQLAANAVKFSAPGDVVALGTADSTGSAAPGTGRELEIWVRDTGPGIAEADQQRIFERFARAETGRTVEGSGLGLAIVAAIAHAHGGDVRVRSRPGAGATFTVRLPLDPAGRAVPTAPPAPAAPAPPAGEPAPPPGGTPGAGPHPSRTHESRK</sequence>
<dbReference type="PANTHER" id="PTHR45436">
    <property type="entry name" value="SENSOR HISTIDINE KINASE YKOH"/>
    <property type="match status" value="1"/>
</dbReference>
<dbReference type="PROSITE" id="PS50109">
    <property type="entry name" value="HIS_KIN"/>
    <property type="match status" value="1"/>
</dbReference>
<evidence type="ECO:0000256" key="10">
    <source>
        <dbReference type="ARBA" id="ARBA00023136"/>
    </source>
</evidence>
<dbReference type="PRINTS" id="PR00344">
    <property type="entry name" value="BCTRLSENSOR"/>
</dbReference>
<dbReference type="InterPro" id="IPR004358">
    <property type="entry name" value="Sig_transdc_His_kin-like_C"/>
</dbReference>
<dbReference type="AlphaFoldDB" id="A0A0U3I0K5"/>
<keyword evidence="10 12" id="KW-0472">Membrane</keyword>
<evidence type="ECO:0000313" key="17">
    <source>
        <dbReference type="Proteomes" id="UP000057181"/>
    </source>
</evidence>
<organism evidence="15 17">
    <name type="scientific">Kocuria flava</name>
    <dbReference type="NCBI Taxonomy" id="446860"/>
    <lineage>
        <taxon>Bacteria</taxon>
        <taxon>Bacillati</taxon>
        <taxon>Actinomycetota</taxon>
        <taxon>Actinomycetes</taxon>
        <taxon>Micrococcales</taxon>
        <taxon>Micrococcaceae</taxon>
        <taxon>Kocuria</taxon>
    </lineage>
</organism>
<protein>
    <recommendedName>
        <fullName evidence="3">histidine kinase</fullName>
        <ecNumber evidence="3">2.7.13.3</ecNumber>
    </recommendedName>
</protein>
<comment type="catalytic activity">
    <reaction evidence="1">
        <text>ATP + protein L-histidine = ADP + protein N-phospho-L-histidine.</text>
        <dbReference type="EC" id="2.7.13.3"/>
    </reaction>
</comment>
<dbReference type="Proteomes" id="UP000321155">
    <property type="component" value="Unassembled WGS sequence"/>
</dbReference>
<dbReference type="SUPFAM" id="SSF55874">
    <property type="entry name" value="ATPase domain of HSP90 chaperone/DNA topoisomerase II/histidine kinase"/>
    <property type="match status" value="1"/>
</dbReference>
<comment type="subcellular location">
    <subcellularLocation>
        <location evidence="2">Cell membrane</location>
    </subcellularLocation>
</comment>
<keyword evidence="4" id="KW-0597">Phosphoprotein</keyword>
<accession>A0A0U3I0K5</accession>
<dbReference type="SMART" id="SM00387">
    <property type="entry name" value="HATPase_c"/>
    <property type="match status" value="1"/>
</dbReference>
<evidence type="ECO:0000256" key="12">
    <source>
        <dbReference type="SAM" id="Phobius"/>
    </source>
</evidence>
<evidence type="ECO:0000256" key="2">
    <source>
        <dbReference type="ARBA" id="ARBA00004236"/>
    </source>
</evidence>
<feature type="domain" description="HAMP" evidence="14">
    <location>
        <begin position="219"/>
        <end position="272"/>
    </location>
</feature>
<evidence type="ECO:0000256" key="9">
    <source>
        <dbReference type="ARBA" id="ARBA00023012"/>
    </source>
</evidence>
<dbReference type="EMBL" id="BJZR01000072">
    <property type="protein sequence ID" value="GEO92947.1"/>
    <property type="molecule type" value="Genomic_DNA"/>
</dbReference>
<reference evidence="15 17" key="1">
    <citation type="submission" date="2015-11" db="EMBL/GenBank/DDBJ databases">
        <title>Complete Genome Sequence of Kocuria flava strain HO-9041.</title>
        <authorList>
            <person name="Zhou M."/>
            <person name="Dai J."/>
        </authorList>
    </citation>
    <scope>NUCLEOTIDE SEQUENCE [LARGE SCALE GENOMIC DNA]</scope>
    <source>
        <strain evidence="15 17">HO-9041</strain>
    </source>
</reference>
<keyword evidence="18" id="KW-1185">Reference proteome</keyword>
<evidence type="ECO:0000313" key="15">
    <source>
        <dbReference type="EMBL" id="ALU40727.1"/>
    </source>
</evidence>
<keyword evidence="6 12" id="KW-0812">Transmembrane</keyword>
<evidence type="ECO:0000256" key="8">
    <source>
        <dbReference type="ARBA" id="ARBA00022989"/>
    </source>
</evidence>
<dbReference type="GO" id="GO:0005886">
    <property type="term" value="C:plasma membrane"/>
    <property type="evidence" value="ECO:0007669"/>
    <property type="project" value="UniProtKB-SubCell"/>
</dbReference>
<evidence type="ECO:0000256" key="1">
    <source>
        <dbReference type="ARBA" id="ARBA00000085"/>
    </source>
</evidence>
<dbReference type="RefSeq" id="WP_058859408.1">
    <property type="nucleotide sequence ID" value="NZ_BJZR01000072.1"/>
</dbReference>
<dbReference type="EMBL" id="CP013254">
    <property type="protein sequence ID" value="ALU40727.1"/>
    <property type="molecule type" value="Genomic_DNA"/>
</dbReference>
<dbReference type="STRING" id="446860.AS188_14325"/>
<evidence type="ECO:0000256" key="6">
    <source>
        <dbReference type="ARBA" id="ARBA00022692"/>
    </source>
</evidence>
<evidence type="ECO:0000256" key="4">
    <source>
        <dbReference type="ARBA" id="ARBA00022553"/>
    </source>
</evidence>
<dbReference type="InterPro" id="IPR036097">
    <property type="entry name" value="HisK_dim/P_sf"/>
</dbReference>
<dbReference type="InterPro" id="IPR003661">
    <property type="entry name" value="HisK_dim/P_dom"/>
</dbReference>
<dbReference type="SUPFAM" id="SSF158472">
    <property type="entry name" value="HAMP domain-like"/>
    <property type="match status" value="1"/>
</dbReference>
<dbReference type="CDD" id="cd00082">
    <property type="entry name" value="HisKA"/>
    <property type="match status" value="1"/>
</dbReference>
<feature type="transmembrane region" description="Helical" evidence="12">
    <location>
        <begin position="199"/>
        <end position="218"/>
    </location>
</feature>
<dbReference type="EC" id="2.7.13.3" evidence="3"/>
<evidence type="ECO:0000259" key="13">
    <source>
        <dbReference type="PROSITE" id="PS50109"/>
    </source>
</evidence>
<evidence type="ECO:0000259" key="14">
    <source>
        <dbReference type="PROSITE" id="PS50885"/>
    </source>
</evidence>
<keyword evidence="8 12" id="KW-1133">Transmembrane helix</keyword>
<gene>
    <name evidence="15" type="ORF">AS188_14325</name>
    <name evidence="16" type="ORF">KFL01_22530</name>
</gene>
<dbReference type="Gene3D" id="1.10.287.130">
    <property type="match status" value="1"/>
</dbReference>
<keyword evidence="7 16" id="KW-0418">Kinase</keyword>
<dbReference type="GO" id="GO:0000155">
    <property type="term" value="F:phosphorelay sensor kinase activity"/>
    <property type="evidence" value="ECO:0007669"/>
    <property type="project" value="InterPro"/>
</dbReference>
<feature type="domain" description="Histidine kinase" evidence="13">
    <location>
        <begin position="280"/>
        <end position="496"/>
    </location>
</feature>
<dbReference type="SUPFAM" id="SSF47384">
    <property type="entry name" value="Homodimeric domain of signal transducing histidine kinase"/>
    <property type="match status" value="1"/>
</dbReference>
<dbReference type="Gene3D" id="6.10.340.10">
    <property type="match status" value="1"/>
</dbReference>
<name>A0A0U3I0K5_9MICC</name>
<feature type="region of interest" description="Disordered" evidence="11">
    <location>
        <begin position="496"/>
        <end position="540"/>
    </location>
</feature>
<dbReference type="InterPro" id="IPR036890">
    <property type="entry name" value="HATPase_C_sf"/>
</dbReference>
<feature type="compositionally biased region" description="Pro residues" evidence="11">
    <location>
        <begin position="503"/>
        <end position="524"/>
    </location>
</feature>
<dbReference type="OrthoDB" id="9786919at2"/>
<dbReference type="InterPro" id="IPR005467">
    <property type="entry name" value="His_kinase_dom"/>
</dbReference>
<dbReference type="InterPro" id="IPR003660">
    <property type="entry name" value="HAMP_dom"/>
</dbReference>
<reference evidence="16 18" key="2">
    <citation type="submission" date="2019-07" db="EMBL/GenBank/DDBJ databases">
        <title>Whole genome shotgun sequence of Kocuria flava NBRC 107626.</title>
        <authorList>
            <person name="Hosoyama A."/>
            <person name="Uohara A."/>
            <person name="Ohji S."/>
            <person name="Ichikawa N."/>
        </authorList>
    </citation>
    <scope>NUCLEOTIDE SEQUENCE [LARGE SCALE GENOMIC DNA]</scope>
    <source>
        <strain evidence="16 18">NBRC 107626</strain>
    </source>
</reference>
<dbReference type="PROSITE" id="PS50885">
    <property type="entry name" value="HAMP"/>
    <property type="match status" value="1"/>
</dbReference>
<dbReference type="Pfam" id="PF00512">
    <property type="entry name" value="HisKA"/>
    <property type="match status" value="1"/>
</dbReference>
<dbReference type="Proteomes" id="UP000057181">
    <property type="component" value="Chromosome"/>
</dbReference>
<dbReference type="CDD" id="cd06225">
    <property type="entry name" value="HAMP"/>
    <property type="match status" value="1"/>
</dbReference>
<keyword evidence="9" id="KW-0902">Two-component regulatory system</keyword>
<evidence type="ECO:0000256" key="7">
    <source>
        <dbReference type="ARBA" id="ARBA00022777"/>
    </source>
</evidence>
<dbReference type="Pfam" id="PF02518">
    <property type="entry name" value="HATPase_c"/>
    <property type="match status" value="1"/>
</dbReference>
<evidence type="ECO:0000256" key="11">
    <source>
        <dbReference type="SAM" id="MobiDB-lite"/>
    </source>
</evidence>
<evidence type="ECO:0000256" key="3">
    <source>
        <dbReference type="ARBA" id="ARBA00012438"/>
    </source>
</evidence>
<evidence type="ECO:0000313" key="18">
    <source>
        <dbReference type="Proteomes" id="UP000321155"/>
    </source>
</evidence>
<dbReference type="InterPro" id="IPR003594">
    <property type="entry name" value="HATPase_dom"/>
</dbReference>
<evidence type="ECO:0000256" key="5">
    <source>
        <dbReference type="ARBA" id="ARBA00022679"/>
    </source>
</evidence>
<dbReference type="Gene3D" id="3.30.565.10">
    <property type="entry name" value="Histidine kinase-like ATPase, C-terminal domain"/>
    <property type="match status" value="1"/>
</dbReference>
<dbReference type="PANTHER" id="PTHR45436:SF5">
    <property type="entry name" value="SENSOR HISTIDINE KINASE TRCS"/>
    <property type="match status" value="1"/>
</dbReference>
<dbReference type="FunFam" id="1.10.287.130:FF:000001">
    <property type="entry name" value="Two-component sensor histidine kinase"/>
    <property type="match status" value="1"/>
</dbReference>
<proteinExistence type="predicted"/>
<keyword evidence="5" id="KW-0808">Transferase</keyword>
<evidence type="ECO:0000313" key="16">
    <source>
        <dbReference type="EMBL" id="GEO92947.1"/>
    </source>
</evidence>